<feature type="transmembrane region" description="Helical" evidence="8">
    <location>
        <begin position="368"/>
        <end position="386"/>
    </location>
</feature>
<protein>
    <submittedName>
        <fullName evidence="9">MFS transporter</fullName>
    </submittedName>
</protein>
<dbReference type="GO" id="GO:0016020">
    <property type="term" value="C:membrane"/>
    <property type="evidence" value="ECO:0007669"/>
    <property type="project" value="UniProtKB-SubCell"/>
</dbReference>
<dbReference type="GO" id="GO:0022857">
    <property type="term" value="F:transmembrane transporter activity"/>
    <property type="evidence" value="ECO:0007669"/>
    <property type="project" value="InterPro"/>
</dbReference>
<sequence length="454" mass="48457">MRYKGRGISRGPESMDSSSAGRAQARRNWRETLKVYLDRRILVILLMGFSSGLPLLLTLSTLSYWLKKAGVDLTTIGLFALVGVPYSFKFVWAPIVDQIRLPLLTRWLGRRRGWALLTQACLVAAILFMGATDPATDPWWTALAALLVAFFSATQDIAIDAYRIEILSEEEQGAGAAATQAGYRLGLILAGAGALAASDFIGWPVIFAGLAAAVGIGMVAVLIAPEPTPPESWRNLARQPVLLQIKQSVWDPFAEFLFRPGALVVLAFVLLYKFGDAIGGTMANPFYAEMGFTGTEIAAISKVFGVIMTLVGVAAGGLIVARYGLYRALVLGGVLQAATNLLYAWVAVEGHDLVALTVTIGADNFANGVGSAAFVAYLSSLCNVAFTGTQYALLSSFMAAGRTMLSSGSGWLAAELGWAPFFISTAFLAVPGLLLLFWLMRLYPTPAKPLPSAP</sequence>
<evidence type="ECO:0000313" key="9">
    <source>
        <dbReference type="EMBL" id="QEX19796.1"/>
    </source>
</evidence>
<dbReference type="Proteomes" id="UP000326202">
    <property type="component" value="Chromosome"/>
</dbReference>
<evidence type="ECO:0000256" key="1">
    <source>
        <dbReference type="ARBA" id="ARBA00004141"/>
    </source>
</evidence>
<keyword evidence="5 8" id="KW-1133">Transmembrane helix</keyword>
<name>A0A5J6MYR0_9PROT</name>
<keyword evidence="10" id="KW-1185">Reference proteome</keyword>
<evidence type="ECO:0000256" key="5">
    <source>
        <dbReference type="ARBA" id="ARBA00022989"/>
    </source>
</evidence>
<keyword evidence="4 8" id="KW-0812">Transmembrane</keyword>
<reference evidence="9 10" key="1">
    <citation type="submission" date="2019-08" db="EMBL/GenBank/DDBJ databases">
        <title>Hyperibacter terrae gen. nov., sp. nov. and Hyperibacter viscosus sp. nov., two new members in the family Rhodospirillaceae isolated from the rhizosphere of Hypericum perforatum.</title>
        <authorList>
            <person name="Noviana Z."/>
        </authorList>
    </citation>
    <scope>NUCLEOTIDE SEQUENCE [LARGE SCALE GENOMIC DNA]</scope>
    <source>
        <strain evidence="9 10">R5913</strain>
    </source>
</reference>
<feature type="transmembrane region" description="Helical" evidence="8">
    <location>
        <begin position="41"/>
        <end position="65"/>
    </location>
</feature>
<dbReference type="InterPro" id="IPR004752">
    <property type="entry name" value="AmpG_permease/AT-1"/>
</dbReference>
<dbReference type="InterPro" id="IPR011701">
    <property type="entry name" value="MFS"/>
</dbReference>
<dbReference type="NCBIfam" id="TIGR00901">
    <property type="entry name" value="2A0125"/>
    <property type="match status" value="1"/>
</dbReference>
<evidence type="ECO:0000256" key="4">
    <source>
        <dbReference type="ARBA" id="ARBA00022692"/>
    </source>
</evidence>
<gene>
    <name evidence="9" type="ORF">FRZ44_51110</name>
</gene>
<dbReference type="AlphaFoldDB" id="A0A5J6MYR0"/>
<dbReference type="KEGG" id="htq:FRZ44_51110"/>
<dbReference type="InterPro" id="IPR036259">
    <property type="entry name" value="MFS_trans_sf"/>
</dbReference>
<evidence type="ECO:0000256" key="6">
    <source>
        <dbReference type="ARBA" id="ARBA00023136"/>
    </source>
</evidence>
<feature type="transmembrane region" description="Helical" evidence="8">
    <location>
        <begin position="256"/>
        <end position="275"/>
    </location>
</feature>
<accession>A0A5J6MYR0</accession>
<dbReference type="EMBL" id="CP042906">
    <property type="protein sequence ID" value="QEX19796.1"/>
    <property type="molecule type" value="Genomic_DNA"/>
</dbReference>
<evidence type="ECO:0000256" key="2">
    <source>
        <dbReference type="ARBA" id="ARBA00008335"/>
    </source>
</evidence>
<proteinExistence type="inferred from homology"/>
<evidence type="ECO:0000256" key="3">
    <source>
        <dbReference type="ARBA" id="ARBA00022448"/>
    </source>
</evidence>
<dbReference type="Pfam" id="PF07690">
    <property type="entry name" value="MFS_1"/>
    <property type="match status" value="1"/>
</dbReference>
<dbReference type="SUPFAM" id="SSF103473">
    <property type="entry name" value="MFS general substrate transporter"/>
    <property type="match status" value="1"/>
</dbReference>
<dbReference type="CDD" id="cd17486">
    <property type="entry name" value="MFS_AmpG_like"/>
    <property type="match status" value="1"/>
</dbReference>
<evidence type="ECO:0000313" key="10">
    <source>
        <dbReference type="Proteomes" id="UP000326202"/>
    </source>
</evidence>
<evidence type="ECO:0000256" key="7">
    <source>
        <dbReference type="SAM" id="MobiDB-lite"/>
    </source>
</evidence>
<comment type="subcellular location">
    <subcellularLocation>
        <location evidence="1">Membrane</location>
        <topology evidence="1">Multi-pass membrane protein</topology>
    </subcellularLocation>
</comment>
<evidence type="ECO:0000256" key="8">
    <source>
        <dbReference type="SAM" id="Phobius"/>
    </source>
</evidence>
<keyword evidence="3" id="KW-0813">Transport</keyword>
<feature type="transmembrane region" description="Helical" evidence="8">
    <location>
        <begin position="201"/>
        <end position="224"/>
    </location>
</feature>
<dbReference type="PANTHER" id="PTHR12778">
    <property type="entry name" value="SOLUTE CARRIER FAMILY 33 ACETYL-COA TRANSPORTER -RELATED"/>
    <property type="match status" value="1"/>
</dbReference>
<feature type="transmembrane region" description="Helical" evidence="8">
    <location>
        <begin position="71"/>
        <end position="92"/>
    </location>
</feature>
<feature type="transmembrane region" description="Helical" evidence="8">
    <location>
        <begin position="418"/>
        <end position="439"/>
    </location>
</feature>
<feature type="region of interest" description="Disordered" evidence="7">
    <location>
        <begin position="1"/>
        <end position="23"/>
    </location>
</feature>
<comment type="similarity">
    <text evidence="2">Belongs to the major facilitator superfamily.</text>
</comment>
<dbReference type="PANTHER" id="PTHR12778:SF10">
    <property type="entry name" value="MAJOR FACILITATOR SUPERFAMILY DOMAIN-CONTAINING PROTEIN 3"/>
    <property type="match status" value="1"/>
</dbReference>
<organism evidence="9 10">
    <name type="scientific">Hypericibacter terrae</name>
    <dbReference type="NCBI Taxonomy" id="2602015"/>
    <lineage>
        <taxon>Bacteria</taxon>
        <taxon>Pseudomonadati</taxon>
        <taxon>Pseudomonadota</taxon>
        <taxon>Alphaproteobacteria</taxon>
        <taxon>Rhodospirillales</taxon>
        <taxon>Dongiaceae</taxon>
        <taxon>Hypericibacter</taxon>
    </lineage>
</organism>
<feature type="transmembrane region" description="Helical" evidence="8">
    <location>
        <begin position="328"/>
        <end position="348"/>
    </location>
</feature>
<feature type="transmembrane region" description="Helical" evidence="8">
    <location>
        <begin position="297"/>
        <end position="321"/>
    </location>
</feature>
<feature type="transmembrane region" description="Helical" evidence="8">
    <location>
        <begin position="113"/>
        <end position="132"/>
    </location>
</feature>
<keyword evidence="6 8" id="KW-0472">Membrane</keyword>
<dbReference type="Gene3D" id="1.20.1250.20">
    <property type="entry name" value="MFS general substrate transporter like domains"/>
    <property type="match status" value="2"/>
</dbReference>